<feature type="region of interest" description="Disordered" evidence="1">
    <location>
        <begin position="191"/>
        <end position="267"/>
    </location>
</feature>
<dbReference type="InterPro" id="IPR028184">
    <property type="entry name" value="VGLL4"/>
</dbReference>
<dbReference type="SMART" id="SM00711">
    <property type="entry name" value="TDU"/>
    <property type="match status" value="3"/>
</dbReference>
<dbReference type="AlphaFoldDB" id="A0ABD3USH5"/>
<keyword evidence="3" id="KW-1185">Reference proteome</keyword>
<evidence type="ECO:0000313" key="2">
    <source>
        <dbReference type="EMBL" id="KAL3852439.1"/>
    </source>
</evidence>
<proteinExistence type="predicted"/>
<evidence type="ECO:0000313" key="3">
    <source>
        <dbReference type="Proteomes" id="UP001634394"/>
    </source>
</evidence>
<reference evidence="2 3" key="1">
    <citation type="submission" date="2024-11" db="EMBL/GenBank/DDBJ databases">
        <title>Chromosome-level genome assembly of the freshwater bivalve Anodonta woodiana.</title>
        <authorList>
            <person name="Chen X."/>
        </authorList>
    </citation>
    <scope>NUCLEOTIDE SEQUENCE [LARGE SCALE GENOMIC DNA]</scope>
    <source>
        <strain evidence="2">MN2024</strain>
        <tissue evidence="2">Gills</tissue>
    </source>
</reference>
<dbReference type="PANTHER" id="PTHR17604">
    <property type="entry name" value="TRANSCRIPTION COFACTOR VESTIGIAL-LIKE PROTEIN 4"/>
    <property type="match status" value="1"/>
</dbReference>
<protein>
    <recommendedName>
        <fullName evidence="4">Transcription cofactor vestigial-like protein 4</fullName>
    </recommendedName>
</protein>
<dbReference type="Pfam" id="PF15245">
    <property type="entry name" value="VGLL4"/>
    <property type="match status" value="1"/>
</dbReference>
<dbReference type="InterPro" id="IPR006627">
    <property type="entry name" value="TDU_repeat"/>
</dbReference>
<evidence type="ECO:0008006" key="4">
    <source>
        <dbReference type="Google" id="ProtNLM"/>
    </source>
</evidence>
<dbReference type="Proteomes" id="UP001634394">
    <property type="component" value="Unassembled WGS sequence"/>
</dbReference>
<sequence length="429" mass="46548">MSVLGEAAHLTAPRSGLGYGGFPGYGLGYSLPAETVLPLWRPYATPPPSLYCLSPSCPCSLTNSLSSRPYVMADCYDYYAASLGNTWHSWYLKAMQDPQYKGPAPPPPGPRDCRESPCKELPTKIHKQERIKERLELSQPLNFDKDHALKHSRKCAGTQTQLSNVSHDMYINGDGKTTSVESYNVRHSLLTRTVSSPSSNHANSPPRYHHDVHDAPLNLSLSSSASHSSADSPTQSRPSVITCASTKSNGSRFENGPHSPSRREVSSVDVCDPAIEEHFRRSLGRNYPEYLACKSSHQSPPPISTLLASSATSNSKISTTNVTITESVDDHFAKSLGSSTWSAIKARNDPAQDLLPGSVDDHFAKALGDTWLRIKAEKEGRGVGGLPLPPPYPHSHPLSHPHQHSSSHSHPPRPSSPQSQKVGSSLVST</sequence>
<gene>
    <name evidence="2" type="ORF">ACJMK2_016077</name>
</gene>
<accession>A0ABD3USH5</accession>
<feature type="compositionally biased region" description="Low complexity" evidence="1">
    <location>
        <begin position="215"/>
        <end position="232"/>
    </location>
</feature>
<dbReference type="EMBL" id="JBJQND010000015">
    <property type="protein sequence ID" value="KAL3852439.1"/>
    <property type="molecule type" value="Genomic_DNA"/>
</dbReference>
<organism evidence="2 3">
    <name type="scientific">Sinanodonta woodiana</name>
    <name type="common">Chinese pond mussel</name>
    <name type="synonym">Anodonta woodiana</name>
    <dbReference type="NCBI Taxonomy" id="1069815"/>
    <lineage>
        <taxon>Eukaryota</taxon>
        <taxon>Metazoa</taxon>
        <taxon>Spiralia</taxon>
        <taxon>Lophotrochozoa</taxon>
        <taxon>Mollusca</taxon>
        <taxon>Bivalvia</taxon>
        <taxon>Autobranchia</taxon>
        <taxon>Heteroconchia</taxon>
        <taxon>Palaeoheterodonta</taxon>
        <taxon>Unionida</taxon>
        <taxon>Unionoidea</taxon>
        <taxon>Unionidae</taxon>
        <taxon>Unioninae</taxon>
        <taxon>Sinanodonta</taxon>
    </lineage>
</organism>
<name>A0ABD3USH5_SINWO</name>
<evidence type="ECO:0000256" key="1">
    <source>
        <dbReference type="SAM" id="MobiDB-lite"/>
    </source>
</evidence>
<dbReference type="PANTHER" id="PTHR17604:SF7">
    <property type="entry name" value="TONDU-DOMAIN-CONTAINING GROWTH INHIBITOR, ISOFORM A"/>
    <property type="match status" value="1"/>
</dbReference>
<feature type="region of interest" description="Disordered" evidence="1">
    <location>
        <begin position="380"/>
        <end position="429"/>
    </location>
</feature>
<feature type="compositionally biased region" description="Polar residues" evidence="1">
    <location>
        <begin position="233"/>
        <end position="252"/>
    </location>
</feature>
<feature type="compositionally biased region" description="Low complexity" evidence="1">
    <location>
        <begin position="195"/>
        <end position="206"/>
    </location>
</feature>
<comment type="caution">
    <text evidence="2">The sequence shown here is derived from an EMBL/GenBank/DDBJ whole genome shotgun (WGS) entry which is preliminary data.</text>
</comment>
<feature type="compositionally biased region" description="Basic residues" evidence="1">
    <location>
        <begin position="397"/>
        <end position="411"/>
    </location>
</feature>